<name>R7ZRW8_9BACT</name>
<evidence type="ECO:0000313" key="2">
    <source>
        <dbReference type="Proteomes" id="UP000013909"/>
    </source>
</evidence>
<gene>
    <name evidence="1" type="ORF">ADIS_2798</name>
</gene>
<dbReference type="STRING" id="1232681.ADIS_2798"/>
<reference evidence="1 2" key="1">
    <citation type="submission" date="2013-02" db="EMBL/GenBank/DDBJ databases">
        <title>A novel strain isolated from Lonar lake, Maharashtra, India.</title>
        <authorList>
            <person name="Singh A."/>
        </authorList>
    </citation>
    <scope>NUCLEOTIDE SEQUENCE [LARGE SCALE GENOMIC DNA]</scope>
    <source>
        <strain evidence="1 2">AK24</strain>
    </source>
</reference>
<proteinExistence type="predicted"/>
<keyword evidence="2" id="KW-1185">Reference proteome</keyword>
<dbReference type="Proteomes" id="UP000013909">
    <property type="component" value="Unassembled WGS sequence"/>
</dbReference>
<accession>R7ZRW8</accession>
<dbReference type="EMBL" id="AQHR01000080">
    <property type="protein sequence ID" value="EON76739.1"/>
    <property type="molecule type" value="Genomic_DNA"/>
</dbReference>
<evidence type="ECO:0000313" key="1">
    <source>
        <dbReference type="EMBL" id="EON76739.1"/>
    </source>
</evidence>
<organism evidence="1 2">
    <name type="scientific">Lunatimonas lonarensis</name>
    <dbReference type="NCBI Taxonomy" id="1232681"/>
    <lineage>
        <taxon>Bacteria</taxon>
        <taxon>Pseudomonadati</taxon>
        <taxon>Bacteroidota</taxon>
        <taxon>Cytophagia</taxon>
        <taxon>Cytophagales</taxon>
        <taxon>Cyclobacteriaceae</taxon>
    </lineage>
</organism>
<comment type="caution">
    <text evidence="1">The sequence shown here is derived from an EMBL/GenBank/DDBJ whole genome shotgun (WGS) entry which is preliminary data.</text>
</comment>
<dbReference type="AlphaFoldDB" id="R7ZRW8"/>
<protein>
    <submittedName>
        <fullName evidence="1">Uncharacterized protein</fullName>
    </submittedName>
</protein>
<sequence length="73" mass="8735">MRVSNAPPVLFTKWLRQVFKSSFFVNRLFHLDVSFYGQIWPFIKNKKILFYKTENLPLQSFGKGENLLNLIRI</sequence>